<accession>A0A6C0IHE9</accession>
<protein>
    <submittedName>
        <fullName evidence="1">Uncharacterized protein</fullName>
    </submittedName>
</protein>
<reference evidence="1" key="1">
    <citation type="journal article" date="2020" name="Nature">
        <title>Giant virus diversity and host interactions through global metagenomics.</title>
        <authorList>
            <person name="Schulz F."/>
            <person name="Roux S."/>
            <person name="Paez-Espino D."/>
            <person name="Jungbluth S."/>
            <person name="Walsh D.A."/>
            <person name="Denef V.J."/>
            <person name="McMahon K.D."/>
            <person name="Konstantinidis K.T."/>
            <person name="Eloe-Fadrosh E.A."/>
            <person name="Kyrpides N.C."/>
            <person name="Woyke T."/>
        </authorList>
    </citation>
    <scope>NUCLEOTIDE SEQUENCE</scope>
    <source>
        <strain evidence="1">GVMAG-M-3300023184-88</strain>
    </source>
</reference>
<dbReference type="EMBL" id="MN740183">
    <property type="protein sequence ID" value="QHT92382.1"/>
    <property type="molecule type" value="Genomic_DNA"/>
</dbReference>
<sequence>MSEFHSLTCPHCSGTIIVYPNELNCRIFRHGVYRATNEPIPPHLIKEECDRLVLENMIYGCGKPFMVNHEIQAVACDYI</sequence>
<name>A0A6C0IHE9_9ZZZZ</name>
<proteinExistence type="predicted"/>
<organism evidence="1">
    <name type="scientific">viral metagenome</name>
    <dbReference type="NCBI Taxonomy" id="1070528"/>
    <lineage>
        <taxon>unclassified sequences</taxon>
        <taxon>metagenomes</taxon>
        <taxon>organismal metagenomes</taxon>
    </lineage>
</organism>
<evidence type="ECO:0000313" key="1">
    <source>
        <dbReference type="EMBL" id="QHT92382.1"/>
    </source>
</evidence>
<dbReference type="AlphaFoldDB" id="A0A6C0IHE9"/>